<dbReference type="VEuPathDB" id="TrichDB:TVAG_182630"/>
<feature type="compositionally biased region" description="Polar residues" evidence="2">
    <location>
        <begin position="1"/>
        <end position="16"/>
    </location>
</feature>
<dbReference type="VEuPathDB" id="TrichDB:TVAGG3_0529100"/>
<feature type="coiled-coil region" evidence="1">
    <location>
        <begin position="163"/>
        <end position="197"/>
    </location>
</feature>
<dbReference type="KEGG" id="tva:5468586"/>
<feature type="coiled-coil region" evidence="1">
    <location>
        <begin position="221"/>
        <end position="248"/>
    </location>
</feature>
<dbReference type="SMR" id="A2D901"/>
<keyword evidence="4" id="KW-1185">Reference proteome</keyword>
<organism evidence="3 4">
    <name type="scientific">Trichomonas vaginalis (strain ATCC PRA-98 / G3)</name>
    <dbReference type="NCBI Taxonomy" id="412133"/>
    <lineage>
        <taxon>Eukaryota</taxon>
        <taxon>Metamonada</taxon>
        <taxon>Parabasalia</taxon>
        <taxon>Trichomonadida</taxon>
        <taxon>Trichomonadidae</taxon>
        <taxon>Trichomonas</taxon>
    </lineage>
</organism>
<reference evidence="3" key="1">
    <citation type="submission" date="2006-10" db="EMBL/GenBank/DDBJ databases">
        <authorList>
            <person name="Amadeo P."/>
            <person name="Zhao Q."/>
            <person name="Wortman J."/>
            <person name="Fraser-Liggett C."/>
            <person name="Carlton J."/>
        </authorList>
    </citation>
    <scope>NUCLEOTIDE SEQUENCE</scope>
    <source>
        <strain evidence="3">G3</strain>
    </source>
</reference>
<keyword evidence="1" id="KW-0175">Coiled coil</keyword>
<protein>
    <submittedName>
        <fullName evidence="3">Uncharacterized protein</fullName>
    </submittedName>
</protein>
<evidence type="ECO:0000313" key="4">
    <source>
        <dbReference type="Proteomes" id="UP000001542"/>
    </source>
</evidence>
<feature type="region of interest" description="Disordered" evidence="2">
    <location>
        <begin position="1"/>
        <end position="33"/>
    </location>
</feature>
<evidence type="ECO:0000256" key="2">
    <source>
        <dbReference type="SAM" id="MobiDB-lite"/>
    </source>
</evidence>
<dbReference type="RefSeq" id="XP_001584013.1">
    <property type="nucleotide sequence ID" value="XM_001583963.1"/>
</dbReference>
<sequence length="276" mass="32071">MQGSSRPKTAMSSNVSKLPELPMPKSSNGEYTVDDITDIKLKTNMMIEQRKLLGSKIQRAKQLTKERNQSIESVFSQTAEKQCIQTASPNTIKSLKETADSLEYSVDVRQKELEKIKKSDKLSQIKELQVEIQLFYLEHKRLVQKQKAMAQSEKVVSSELDRIRQQSNSSRHNEERVKELQQEINGLTDRLFAYTKSEAKLYSTKKLKQLYDNPDKVNEIKQEIQKQIAAEEQQMEANQKEMAQIQKKEQRNVDFLHKIIDEQAARIRQKLENSEN</sequence>
<evidence type="ECO:0000313" key="3">
    <source>
        <dbReference type="EMBL" id="EAY23027.1"/>
    </source>
</evidence>
<dbReference type="Proteomes" id="UP000001542">
    <property type="component" value="Unassembled WGS sequence"/>
</dbReference>
<dbReference type="InParanoid" id="A2D901"/>
<proteinExistence type="predicted"/>
<dbReference type="AlphaFoldDB" id="A2D901"/>
<evidence type="ECO:0000256" key="1">
    <source>
        <dbReference type="SAM" id="Coils"/>
    </source>
</evidence>
<reference evidence="3" key="2">
    <citation type="journal article" date="2007" name="Science">
        <title>Draft genome sequence of the sexually transmitted pathogen Trichomonas vaginalis.</title>
        <authorList>
            <person name="Carlton J.M."/>
            <person name="Hirt R.P."/>
            <person name="Silva J.C."/>
            <person name="Delcher A.L."/>
            <person name="Schatz M."/>
            <person name="Zhao Q."/>
            <person name="Wortman J.R."/>
            <person name="Bidwell S.L."/>
            <person name="Alsmark U.C.M."/>
            <person name="Besteiro S."/>
            <person name="Sicheritz-Ponten T."/>
            <person name="Noel C.J."/>
            <person name="Dacks J.B."/>
            <person name="Foster P.G."/>
            <person name="Simillion C."/>
            <person name="Van de Peer Y."/>
            <person name="Miranda-Saavedra D."/>
            <person name="Barton G.J."/>
            <person name="Westrop G.D."/>
            <person name="Mueller S."/>
            <person name="Dessi D."/>
            <person name="Fiori P.L."/>
            <person name="Ren Q."/>
            <person name="Paulsen I."/>
            <person name="Zhang H."/>
            <person name="Bastida-Corcuera F.D."/>
            <person name="Simoes-Barbosa A."/>
            <person name="Brown M.T."/>
            <person name="Hayes R.D."/>
            <person name="Mukherjee M."/>
            <person name="Okumura C.Y."/>
            <person name="Schneider R."/>
            <person name="Smith A.J."/>
            <person name="Vanacova S."/>
            <person name="Villalvazo M."/>
            <person name="Haas B.J."/>
            <person name="Pertea M."/>
            <person name="Feldblyum T.V."/>
            <person name="Utterback T.R."/>
            <person name="Shu C.L."/>
            <person name="Osoegawa K."/>
            <person name="de Jong P.J."/>
            <person name="Hrdy I."/>
            <person name="Horvathova L."/>
            <person name="Zubacova Z."/>
            <person name="Dolezal P."/>
            <person name="Malik S.B."/>
            <person name="Logsdon J.M. Jr."/>
            <person name="Henze K."/>
            <person name="Gupta A."/>
            <person name="Wang C.C."/>
            <person name="Dunne R.L."/>
            <person name="Upcroft J.A."/>
            <person name="Upcroft P."/>
            <person name="White O."/>
            <person name="Salzberg S.L."/>
            <person name="Tang P."/>
            <person name="Chiu C.-H."/>
            <person name="Lee Y.-S."/>
            <person name="Embley T.M."/>
            <person name="Coombs G.H."/>
            <person name="Mottram J.C."/>
            <person name="Tachezy J."/>
            <person name="Fraser-Liggett C.M."/>
            <person name="Johnson P.J."/>
        </authorList>
    </citation>
    <scope>NUCLEOTIDE SEQUENCE [LARGE SCALE GENOMIC DNA]</scope>
    <source>
        <strain evidence="3">G3</strain>
    </source>
</reference>
<dbReference type="OrthoDB" id="10614738at2759"/>
<gene>
    <name evidence="3" type="ORF">TVAG_182630</name>
</gene>
<name>A2D901_TRIV3</name>
<dbReference type="EMBL" id="DS113180">
    <property type="protein sequence ID" value="EAY23027.1"/>
    <property type="molecule type" value="Genomic_DNA"/>
</dbReference>
<accession>A2D901</accession>